<protein>
    <submittedName>
        <fullName evidence="2">Uncharacterized protein</fullName>
    </submittedName>
</protein>
<feature type="region of interest" description="Disordered" evidence="1">
    <location>
        <begin position="34"/>
        <end position="57"/>
    </location>
</feature>
<dbReference type="EMBL" id="JASSZA010000011">
    <property type="protein sequence ID" value="KAK2097952.1"/>
    <property type="molecule type" value="Genomic_DNA"/>
</dbReference>
<reference evidence="2 3" key="1">
    <citation type="submission" date="2023-05" db="EMBL/GenBank/DDBJ databases">
        <title>B98-5 Cell Line De Novo Hybrid Assembly: An Optical Mapping Approach.</title>
        <authorList>
            <person name="Kananen K."/>
            <person name="Auerbach J.A."/>
            <person name="Kautto E."/>
            <person name="Blachly J.S."/>
        </authorList>
    </citation>
    <scope>NUCLEOTIDE SEQUENCE [LARGE SCALE GENOMIC DNA]</scope>
    <source>
        <strain evidence="2">B95-8</strain>
        <tissue evidence="2">Cell line</tissue>
    </source>
</reference>
<keyword evidence="3" id="KW-1185">Reference proteome</keyword>
<evidence type="ECO:0000313" key="2">
    <source>
        <dbReference type="EMBL" id="KAK2097952.1"/>
    </source>
</evidence>
<evidence type="ECO:0000313" key="3">
    <source>
        <dbReference type="Proteomes" id="UP001266305"/>
    </source>
</evidence>
<dbReference type="Proteomes" id="UP001266305">
    <property type="component" value="Unassembled WGS sequence"/>
</dbReference>
<evidence type="ECO:0000256" key="1">
    <source>
        <dbReference type="SAM" id="MobiDB-lite"/>
    </source>
</evidence>
<sequence length="198" mass="21375">MSPSLVPLQLQNRNEELQTVRDLPTRTDLSSCCKKEPCSRGPKPLPQPLPGAQQVQGGSHMGTMVVRGIVMAISPTEETKLQMFIWSHIDLAGDVVASIAFTNDLNGEQLCSAADLEGLYMLDTAEVDDCGFWVRFQSSSLASWSGTRSRVSSVASLTLQDSGVDPVVPETAGAQVNCSRLCDPVCSSTVMRRRSSSR</sequence>
<comment type="caution">
    <text evidence="2">The sequence shown here is derived from an EMBL/GenBank/DDBJ whole genome shotgun (WGS) entry which is preliminary data.</text>
</comment>
<name>A0ABQ9ULI8_SAGOE</name>
<gene>
    <name evidence="2" type="ORF">P7K49_023403</name>
</gene>
<accession>A0ABQ9ULI8</accession>
<organism evidence="2 3">
    <name type="scientific">Saguinus oedipus</name>
    <name type="common">Cotton-top tamarin</name>
    <name type="synonym">Oedipomidas oedipus</name>
    <dbReference type="NCBI Taxonomy" id="9490"/>
    <lineage>
        <taxon>Eukaryota</taxon>
        <taxon>Metazoa</taxon>
        <taxon>Chordata</taxon>
        <taxon>Craniata</taxon>
        <taxon>Vertebrata</taxon>
        <taxon>Euteleostomi</taxon>
        <taxon>Mammalia</taxon>
        <taxon>Eutheria</taxon>
        <taxon>Euarchontoglires</taxon>
        <taxon>Primates</taxon>
        <taxon>Haplorrhini</taxon>
        <taxon>Platyrrhini</taxon>
        <taxon>Cebidae</taxon>
        <taxon>Callitrichinae</taxon>
        <taxon>Saguinus</taxon>
    </lineage>
</organism>
<proteinExistence type="predicted"/>